<evidence type="ECO:0000256" key="2">
    <source>
        <dbReference type="ARBA" id="ARBA00023002"/>
    </source>
</evidence>
<dbReference type="FunFam" id="3.40.50.720:FF:000084">
    <property type="entry name" value="Short-chain dehydrogenase reductase"/>
    <property type="match status" value="1"/>
</dbReference>
<dbReference type="OrthoDB" id="9806974at2"/>
<dbReference type="NCBIfam" id="NF006121">
    <property type="entry name" value="PRK08265.1"/>
    <property type="match status" value="1"/>
</dbReference>
<gene>
    <name evidence="3" type="ORF">GQA94_02865</name>
</gene>
<evidence type="ECO:0000256" key="1">
    <source>
        <dbReference type="ARBA" id="ARBA00006484"/>
    </source>
</evidence>
<evidence type="ECO:0000313" key="3">
    <source>
        <dbReference type="EMBL" id="QGZ29061.1"/>
    </source>
</evidence>
<sequence>MNNALSLVGKVAIVTGSTQGLGTDIARSLLAAGARVMLLGRNRESGSALAAEMGEYCRFCPCNVELDEDIDQCIEETLAAFGRLDILVNNACIYEDQGLASSREQWLHTLNVNLISAAIFTQKAGAQMTAGGTVINIGSTGGKFGASGRALYPASKAGLIQLTKNFAVSLAEQRIRVVCVSPAWTWSPSVAKFAGGDRGLADRVGAHFHPLGRVGSGEEVGNAVCFLCSEAASWITGVDIPVDGGFSILGPDQGIAPRTWFERLGSDQ</sequence>
<dbReference type="InterPro" id="IPR002347">
    <property type="entry name" value="SDR_fam"/>
</dbReference>
<organism evidence="3 4">
    <name type="scientific">Stutzerimonas stutzeri</name>
    <name type="common">Pseudomonas stutzeri</name>
    <dbReference type="NCBI Taxonomy" id="316"/>
    <lineage>
        <taxon>Bacteria</taxon>
        <taxon>Pseudomonadati</taxon>
        <taxon>Pseudomonadota</taxon>
        <taxon>Gammaproteobacteria</taxon>
        <taxon>Pseudomonadales</taxon>
        <taxon>Pseudomonadaceae</taxon>
        <taxon>Stutzerimonas</taxon>
    </lineage>
</organism>
<proteinExistence type="inferred from homology"/>
<dbReference type="PRINTS" id="PR00080">
    <property type="entry name" value="SDRFAMILY"/>
</dbReference>
<reference evidence="3 4" key="1">
    <citation type="submission" date="2019-12" db="EMBL/GenBank/DDBJ databases">
        <title>Complete genome sequence of Pseudomonas stutzeri.</title>
        <authorList>
            <person name="Lim S.R."/>
            <person name="Kim J.H."/>
        </authorList>
    </citation>
    <scope>NUCLEOTIDE SEQUENCE [LARGE SCALE GENOMIC DNA]</scope>
    <source>
        <strain evidence="3 4">PM101005</strain>
    </source>
</reference>
<dbReference type="PANTHER" id="PTHR42760:SF133">
    <property type="entry name" value="3-OXOACYL-[ACYL-CARRIER-PROTEIN] REDUCTASE"/>
    <property type="match status" value="1"/>
</dbReference>
<dbReference type="RefSeq" id="WP_158186654.1">
    <property type="nucleotide sequence ID" value="NZ_CP046902.1"/>
</dbReference>
<dbReference type="SUPFAM" id="SSF51735">
    <property type="entry name" value="NAD(P)-binding Rossmann-fold domains"/>
    <property type="match status" value="1"/>
</dbReference>
<dbReference type="CDD" id="cd05233">
    <property type="entry name" value="SDR_c"/>
    <property type="match status" value="1"/>
</dbReference>
<dbReference type="EMBL" id="CP046902">
    <property type="protein sequence ID" value="QGZ29061.1"/>
    <property type="molecule type" value="Genomic_DNA"/>
</dbReference>
<keyword evidence="2" id="KW-0560">Oxidoreductase</keyword>
<dbReference type="Pfam" id="PF13561">
    <property type="entry name" value="adh_short_C2"/>
    <property type="match status" value="1"/>
</dbReference>
<comment type="similarity">
    <text evidence="1">Belongs to the short-chain dehydrogenases/reductases (SDR) family.</text>
</comment>
<dbReference type="PROSITE" id="PS00061">
    <property type="entry name" value="ADH_SHORT"/>
    <property type="match status" value="1"/>
</dbReference>
<dbReference type="AlphaFoldDB" id="A0A6I6LRY7"/>
<dbReference type="Gene3D" id="3.40.50.720">
    <property type="entry name" value="NAD(P)-binding Rossmann-like Domain"/>
    <property type="match status" value="1"/>
</dbReference>
<dbReference type="PRINTS" id="PR00081">
    <property type="entry name" value="GDHRDH"/>
</dbReference>
<dbReference type="PANTHER" id="PTHR42760">
    <property type="entry name" value="SHORT-CHAIN DEHYDROGENASES/REDUCTASES FAMILY MEMBER"/>
    <property type="match status" value="1"/>
</dbReference>
<dbReference type="Proteomes" id="UP000438983">
    <property type="component" value="Chromosome"/>
</dbReference>
<dbReference type="InterPro" id="IPR020904">
    <property type="entry name" value="Sc_DH/Rdtase_CS"/>
</dbReference>
<dbReference type="GO" id="GO:0016616">
    <property type="term" value="F:oxidoreductase activity, acting on the CH-OH group of donors, NAD or NADP as acceptor"/>
    <property type="evidence" value="ECO:0007669"/>
    <property type="project" value="TreeGrafter"/>
</dbReference>
<dbReference type="InterPro" id="IPR036291">
    <property type="entry name" value="NAD(P)-bd_dom_sf"/>
</dbReference>
<evidence type="ECO:0000313" key="4">
    <source>
        <dbReference type="Proteomes" id="UP000438983"/>
    </source>
</evidence>
<protein>
    <submittedName>
        <fullName evidence="3">SDR family oxidoreductase</fullName>
    </submittedName>
</protein>
<name>A0A6I6LRY7_STUST</name>
<accession>A0A6I6LRY7</accession>